<name>A0A1E3VLL2_9HYPH</name>
<comment type="caution">
    <text evidence="7">The sequence shown here is derived from an EMBL/GenBank/DDBJ whole genome shotgun (WGS) entry which is preliminary data.</text>
</comment>
<dbReference type="PANTHER" id="PTHR34183">
    <property type="entry name" value="ENDOLYTIC PEPTIDOGLYCAN TRANSGLYCOSYLASE RLPA"/>
    <property type="match status" value="1"/>
</dbReference>
<reference evidence="7 8" key="1">
    <citation type="journal article" date="2016" name="Environ. Microbiol.">
        <title>New Methyloceanibacter diversity from North Sea sediments includes methanotroph containing solely the soluble methane monooxygenase.</title>
        <authorList>
            <person name="Vekeman B."/>
            <person name="Kerckhof F.M."/>
            <person name="Cremers G."/>
            <person name="de Vos P."/>
            <person name="Vandamme P."/>
            <person name="Boon N."/>
            <person name="Op den Camp H.J."/>
            <person name="Heylen K."/>
        </authorList>
    </citation>
    <scope>NUCLEOTIDE SEQUENCE [LARGE SCALE GENOMIC DNA]</scope>
    <source>
        <strain evidence="7 8">R-67176</strain>
    </source>
</reference>
<sequence>MESAGLGKRYVQIGESAPKGGGHFKIGDPYEIEGVRYVPAADPSYDQRGVASWYGDLFHGRKTSNGEIFDMERLSAAHPTLPLPIYVKVTNIDNGLSAVVRVNDRGPFRDGRLIDLSRHTAEVLGFKRSGTANVRVRYLRKASLDGDDAFERDYLSTRGYSQYAGTTDPDGMAEVVIAVGPPGPPPVPPLPDRPDRSAIVAVAEATPEPTVIRGGGVGDVAVTGAIGPSSSEDLQGPMIQAGFFKNHANAQRARTALAGVGPVEVAPIAEQGETYYRVRVGPFVDGITAAAALLDVADAGYRGAKIILQN</sequence>
<dbReference type="Gene3D" id="2.40.40.10">
    <property type="entry name" value="RlpA-like domain"/>
    <property type="match status" value="1"/>
</dbReference>
<evidence type="ECO:0000256" key="4">
    <source>
        <dbReference type="HAMAP-Rule" id="MF_02071"/>
    </source>
</evidence>
<dbReference type="PANTHER" id="PTHR34183:SF1">
    <property type="entry name" value="ENDOLYTIC PEPTIDOGLYCAN TRANSGLYCOSYLASE RLPA"/>
    <property type="match status" value="1"/>
</dbReference>
<dbReference type="EMBL" id="LPWE01000012">
    <property type="protein sequence ID" value="ODR94429.1"/>
    <property type="molecule type" value="Genomic_DNA"/>
</dbReference>
<dbReference type="Pfam" id="PF05036">
    <property type="entry name" value="SPOR"/>
    <property type="match status" value="1"/>
</dbReference>
<dbReference type="GO" id="GO:0008932">
    <property type="term" value="F:lytic endotransglycosylase activity"/>
    <property type="evidence" value="ECO:0007669"/>
    <property type="project" value="UniProtKB-UniRule"/>
</dbReference>
<dbReference type="EC" id="4.2.2.-" evidence="4"/>
<dbReference type="RefSeq" id="WP_069444790.1">
    <property type="nucleotide sequence ID" value="NZ_LPWE01000012.1"/>
</dbReference>
<dbReference type="CDD" id="cd22268">
    <property type="entry name" value="DPBB_RlpA-like"/>
    <property type="match status" value="1"/>
</dbReference>
<dbReference type="HAMAP" id="MF_02071">
    <property type="entry name" value="RlpA"/>
    <property type="match status" value="1"/>
</dbReference>
<gene>
    <name evidence="4" type="primary">rlpA</name>
    <name evidence="7" type="ORF">AUC70_07105</name>
</gene>
<dbReference type="InterPro" id="IPR036908">
    <property type="entry name" value="RlpA-like_sf"/>
</dbReference>
<dbReference type="GO" id="GO:0071555">
    <property type="term" value="P:cell wall organization"/>
    <property type="evidence" value="ECO:0007669"/>
    <property type="project" value="UniProtKB-KW"/>
</dbReference>
<dbReference type="GO" id="GO:0042834">
    <property type="term" value="F:peptidoglycan binding"/>
    <property type="evidence" value="ECO:0007669"/>
    <property type="project" value="InterPro"/>
</dbReference>
<evidence type="ECO:0000256" key="2">
    <source>
        <dbReference type="ARBA" id="ARBA00023239"/>
    </source>
</evidence>
<dbReference type="InterPro" id="IPR034718">
    <property type="entry name" value="RlpA"/>
</dbReference>
<dbReference type="InterPro" id="IPR012997">
    <property type="entry name" value="RplA"/>
</dbReference>
<dbReference type="GO" id="GO:0000270">
    <property type="term" value="P:peptidoglycan metabolic process"/>
    <property type="evidence" value="ECO:0007669"/>
    <property type="project" value="UniProtKB-UniRule"/>
</dbReference>
<dbReference type="PROSITE" id="PS51724">
    <property type="entry name" value="SPOR"/>
    <property type="match status" value="1"/>
</dbReference>
<evidence type="ECO:0000313" key="7">
    <source>
        <dbReference type="EMBL" id="ODR94429.1"/>
    </source>
</evidence>
<evidence type="ECO:0000313" key="8">
    <source>
        <dbReference type="Proteomes" id="UP000094172"/>
    </source>
</evidence>
<evidence type="ECO:0000256" key="3">
    <source>
        <dbReference type="ARBA" id="ARBA00023316"/>
    </source>
</evidence>
<feature type="domain" description="SPOR" evidence="6">
    <location>
        <begin position="231"/>
        <end position="309"/>
    </location>
</feature>
<dbReference type="Proteomes" id="UP000094172">
    <property type="component" value="Unassembled WGS sequence"/>
</dbReference>
<dbReference type="SUPFAM" id="SSF50685">
    <property type="entry name" value="Barwin-like endoglucanases"/>
    <property type="match status" value="1"/>
</dbReference>
<dbReference type="InterPro" id="IPR009009">
    <property type="entry name" value="RlpA-like_DPBB"/>
</dbReference>
<evidence type="ECO:0000256" key="1">
    <source>
        <dbReference type="ARBA" id="ARBA00022729"/>
    </source>
</evidence>
<dbReference type="InterPro" id="IPR036680">
    <property type="entry name" value="SPOR-like_sf"/>
</dbReference>
<comment type="function">
    <text evidence="4">Lytic transglycosylase with a strong preference for naked glycan strands that lack stem peptides.</text>
</comment>
<keyword evidence="1" id="KW-0732">Signal</keyword>
<proteinExistence type="inferred from homology"/>
<protein>
    <recommendedName>
        <fullName evidence="4">Endolytic peptidoglycan transglycosylase RlpA</fullName>
        <ecNumber evidence="4">4.2.2.-</ecNumber>
    </recommendedName>
</protein>
<dbReference type="Gene3D" id="3.30.70.1070">
    <property type="entry name" value="Sporulation related repeat"/>
    <property type="match status" value="1"/>
</dbReference>
<dbReference type="NCBIfam" id="TIGR00413">
    <property type="entry name" value="rlpA"/>
    <property type="match status" value="1"/>
</dbReference>
<dbReference type="Pfam" id="PF03330">
    <property type="entry name" value="DPBB_1"/>
    <property type="match status" value="1"/>
</dbReference>
<accession>A0A1E3VLL2</accession>
<dbReference type="AlphaFoldDB" id="A0A1E3VLL2"/>
<comment type="similarity">
    <text evidence="4 5">Belongs to the RlpA family.</text>
</comment>
<keyword evidence="3 4" id="KW-0961">Cell wall biogenesis/degradation</keyword>
<evidence type="ECO:0000256" key="5">
    <source>
        <dbReference type="RuleBase" id="RU003495"/>
    </source>
</evidence>
<organism evidence="7 8">
    <name type="scientific">Methyloceanibacter stevinii</name>
    <dbReference type="NCBI Taxonomy" id="1774970"/>
    <lineage>
        <taxon>Bacteria</taxon>
        <taxon>Pseudomonadati</taxon>
        <taxon>Pseudomonadota</taxon>
        <taxon>Alphaproteobacteria</taxon>
        <taxon>Hyphomicrobiales</taxon>
        <taxon>Hyphomicrobiaceae</taxon>
        <taxon>Methyloceanibacter</taxon>
    </lineage>
</organism>
<dbReference type="STRING" id="1774970.AUC70_07105"/>
<keyword evidence="2 4" id="KW-0456">Lyase</keyword>
<keyword evidence="8" id="KW-1185">Reference proteome</keyword>
<dbReference type="SUPFAM" id="SSF110997">
    <property type="entry name" value="Sporulation related repeat"/>
    <property type="match status" value="1"/>
</dbReference>
<dbReference type="InterPro" id="IPR007730">
    <property type="entry name" value="SPOR-like_dom"/>
</dbReference>
<evidence type="ECO:0000259" key="6">
    <source>
        <dbReference type="PROSITE" id="PS51724"/>
    </source>
</evidence>